<reference evidence="7 8" key="1">
    <citation type="submission" date="2017-04" db="EMBL/GenBank/DDBJ databases">
        <title>Comparative genome analysis of Subtercola boreus.</title>
        <authorList>
            <person name="Cho Y.-J."/>
            <person name="Cho A."/>
            <person name="Kim O.-S."/>
            <person name="Lee J.-I."/>
        </authorList>
    </citation>
    <scope>NUCLEOTIDE SEQUENCE [LARGE SCALE GENOMIC DNA]</scope>
    <source>
        <strain evidence="7 8">P28004</strain>
    </source>
</reference>
<dbReference type="Proteomes" id="UP000257080">
    <property type="component" value="Unassembled WGS sequence"/>
</dbReference>
<dbReference type="Gene3D" id="1.10.357.10">
    <property type="entry name" value="Tetracycline Repressor, domain 2"/>
    <property type="match status" value="1"/>
</dbReference>
<dbReference type="OrthoDB" id="3869819at2"/>
<dbReference type="GO" id="GO:0000976">
    <property type="term" value="F:transcription cis-regulatory region binding"/>
    <property type="evidence" value="ECO:0007669"/>
    <property type="project" value="TreeGrafter"/>
</dbReference>
<dbReference type="RefSeq" id="WP_116419793.1">
    <property type="nucleotide sequence ID" value="NZ_NBXC01000030.1"/>
</dbReference>
<evidence type="ECO:0000256" key="5">
    <source>
        <dbReference type="SAM" id="MobiDB-lite"/>
    </source>
</evidence>
<dbReference type="PANTHER" id="PTHR30055:SF234">
    <property type="entry name" value="HTH-TYPE TRANSCRIPTIONAL REGULATOR BETI"/>
    <property type="match status" value="1"/>
</dbReference>
<evidence type="ECO:0000313" key="7">
    <source>
        <dbReference type="EMBL" id="RFA24892.1"/>
    </source>
</evidence>
<keyword evidence="1" id="KW-0805">Transcription regulation</keyword>
<dbReference type="InterPro" id="IPR036271">
    <property type="entry name" value="Tet_transcr_reg_TetR-rel_C_sf"/>
</dbReference>
<dbReference type="InterPro" id="IPR009057">
    <property type="entry name" value="Homeodomain-like_sf"/>
</dbReference>
<feature type="region of interest" description="Disordered" evidence="5">
    <location>
        <begin position="1"/>
        <end position="29"/>
    </location>
</feature>
<keyword evidence="2 4" id="KW-0238">DNA-binding</keyword>
<sequence length="228" mass="24368">MTSPTSTPPPDRTQGDRTQGGRTPRRDATENRVAILDSARLLLNRDPDTSLDAIASGAGLSRRALYGHFATRDELIAELLASGSARITDALSYFDPADSRVAIALIGARLWSEVENVRVMAQVAIRGPQRHLVARTLSPVRHRLLSVVTTGVAAGELRQDIAPATLAPLIEGAALSVLDEAVRSNLSNAEGHRLVMLAGLATAGLSWREAAALIEEHAELRFAEEKTA</sequence>
<dbReference type="AlphaFoldDB" id="A0A3E0W695"/>
<evidence type="ECO:0000256" key="2">
    <source>
        <dbReference type="ARBA" id="ARBA00023125"/>
    </source>
</evidence>
<organism evidence="7 8">
    <name type="scientific">Subtercola boreus</name>
    <dbReference type="NCBI Taxonomy" id="120213"/>
    <lineage>
        <taxon>Bacteria</taxon>
        <taxon>Bacillati</taxon>
        <taxon>Actinomycetota</taxon>
        <taxon>Actinomycetes</taxon>
        <taxon>Micrococcales</taxon>
        <taxon>Microbacteriaceae</taxon>
        <taxon>Subtercola</taxon>
    </lineage>
</organism>
<dbReference type="PROSITE" id="PS50977">
    <property type="entry name" value="HTH_TETR_2"/>
    <property type="match status" value="1"/>
</dbReference>
<dbReference type="InterPro" id="IPR001647">
    <property type="entry name" value="HTH_TetR"/>
</dbReference>
<evidence type="ECO:0000313" key="8">
    <source>
        <dbReference type="Proteomes" id="UP000257080"/>
    </source>
</evidence>
<dbReference type="Pfam" id="PF00440">
    <property type="entry name" value="TetR_N"/>
    <property type="match status" value="1"/>
</dbReference>
<dbReference type="SUPFAM" id="SSF48498">
    <property type="entry name" value="Tetracyclin repressor-like, C-terminal domain"/>
    <property type="match status" value="1"/>
</dbReference>
<feature type="compositionally biased region" description="Pro residues" evidence="5">
    <location>
        <begin position="1"/>
        <end position="11"/>
    </location>
</feature>
<name>A0A3E0W695_9MICO</name>
<gene>
    <name evidence="7" type="ORF">B7R25_15110</name>
</gene>
<dbReference type="SUPFAM" id="SSF46689">
    <property type="entry name" value="Homeodomain-like"/>
    <property type="match status" value="1"/>
</dbReference>
<proteinExistence type="predicted"/>
<keyword evidence="3" id="KW-0804">Transcription</keyword>
<dbReference type="EMBL" id="NBXE01000035">
    <property type="protein sequence ID" value="RFA24892.1"/>
    <property type="molecule type" value="Genomic_DNA"/>
</dbReference>
<dbReference type="GO" id="GO:0003700">
    <property type="term" value="F:DNA-binding transcription factor activity"/>
    <property type="evidence" value="ECO:0007669"/>
    <property type="project" value="TreeGrafter"/>
</dbReference>
<dbReference type="InterPro" id="IPR050109">
    <property type="entry name" value="HTH-type_TetR-like_transc_reg"/>
</dbReference>
<comment type="caution">
    <text evidence="7">The sequence shown here is derived from an EMBL/GenBank/DDBJ whole genome shotgun (WGS) entry which is preliminary data.</text>
</comment>
<feature type="domain" description="HTH tetR-type" evidence="6">
    <location>
        <begin position="29"/>
        <end position="87"/>
    </location>
</feature>
<evidence type="ECO:0000259" key="6">
    <source>
        <dbReference type="PROSITE" id="PS50977"/>
    </source>
</evidence>
<evidence type="ECO:0000256" key="3">
    <source>
        <dbReference type="ARBA" id="ARBA00023163"/>
    </source>
</evidence>
<feature type="DNA-binding region" description="H-T-H motif" evidence="4">
    <location>
        <begin position="50"/>
        <end position="69"/>
    </location>
</feature>
<accession>A0A3E0W695</accession>
<evidence type="ECO:0000256" key="1">
    <source>
        <dbReference type="ARBA" id="ARBA00023015"/>
    </source>
</evidence>
<protein>
    <submittedName>
        <fullName evidence="7">TetR family transcriptional regulator</fullName>
    </submittedName>
</protein>
<dbReference type="PANTHER" id="PTHR30055">
    <property type="entry name" value="HTH-TYPE TRANSCRIPTIONAL REGULATOR RUTR"/>
    <property type="match status" value="1"/>
</dbReference>
<evidence type="ECO:0000256" key="4">
    <source>
        <dbReference type="PROSITE-ProRule" id="PRU00335"/>
    </source>
</evidence>